<dbReference type="InterPro" id="IPR017853">
    <property type="entry name" value="GH"/>
</dbReference>
<keyword evidence="1" id="KW-0732">Signal</keyword>
<evidence type="ECO:0000313" key="2">
    <source>
        <dbReference type="EMBL" id="MBR0576048.1"/>
    </source>
</evidence>
<evidence type="ECO:0000256" key="1">
    <source>
        <dbReference type="SAM" id="SignalP"/>
    </source>
</evidence>
<dbReference type="EMBL" id="JAGSCS010000007">
    <property type="protein sequence ID" value="MBR0576048.1"/>
    <property type="molecule type" value="Genomic_DNA"/>
</dbReference>
<comment type="caution">
    <text evidence="2">The sequence shown here is derived from an EMBL/GenBank/DDBJ whole genome shotgun (WGS) entry which is preliminary data.</text>
</comment>
<dbReference type="AlphaFoldDB" id="A0A941CRK1"/>
<organism evidence="2 3">
    <name type="scientific">Proteiniclasticum sediminis</name>
    <dbReference type="NCBI Taxonomy" id="2804028"/>
    <lineage>
        <taxon>Bacteria</taxon>
        <taxon>Bacillati</taxon>
        <taxon>Bacillota</taxon>
        <taxon>Clostridia</taxon>
        <taxon>Eubacteriales</taxon>
        <taxon>Clostridiaceae</taxon>
        <taxon>Proteiniclasticum</taxon>
    </lineage>
</organism>
<proteinExistence type="predicted"/>
<feature type="signal peptide" evidence="1">
    <location>
        <begin position="1"/>
        <end position="24"/>
    </location>
</feature>
<name>A0A941CRK1_9CLOT</name>
<gene>
    <name evidence="2" type="ORF">KCG48_06800</name>
</gene>
<keyword evidence="2" id="KW-0808">Transferase</keyword>
<sequence length="716" mass="81449">MTIKRILAWSLVLLALLLPATCRTYPPEVASQENFFFSSRVVGDRFQVLEDGRWNDLLVKGVNLGMTRPGTWPGEAGISAGEYSRWLEMIGAMNANTIRTYTLHPPAFYEALLHYNTTHKKKIYLFQGVWIDEGPLTENLDVYPEESTEAFKGDISAMVDVIHGNAVIPTRPGHASGTYTADVSPYVLGWILGIEWLPDMVDSVNRTHPDQTAFSGDHVYTEGASPFEVWLAQMLEHTLTTEKKTYGWSRPVSFTNWVSTDLLSHPYEPFDQEDLVTVNPQHLKLKNSPTGYFASYHIYPYYPDFQNYDPKYTEFLDWRGEKNSYAGYLKDLRDAHSIPVLVAEFGIPSSRGLTHENVHGKNQGFMTEKEQGEIVAGLYEDIVHYGYMGGLIFSWQDEWFKRTWNTMDLDNPDRRPYWSNAQTNEQQFGILSFDRHKIRVDGEKGDWGEPLFLEKDGTKDLQALYVDHDERYLYLGIQGNPARPWPETLEILLDNLPGVGNQNLKDLGLSLPLGADFRITVQRDGISRVTVDRYSDVYHYQYGKILGLIPEDEDAAVPDSGIFSPIMLPLNKALTIPATGLQVPYKDDETGLLRQGNANPESPDYDSLADYCFKEDQAFLEIRLPWLLLGFTDPSTLEVQGDFQKDGLASRKNIEGIQLLVLAQTGKELTALPAKALSPSLSEPLPFYTWTEWNEPQVKERLKESYPLLQSLFQRY</sequence>
<dbReference type="RefSeq" id="WP_211800802.1">
    <property type="nucleotide sequence ID" value="NZ_JAGSCS010000007.1"/>
</dbReference>
<feature type="chain" id="PRO_5039410436" evidence="1">
    <location>
        <begin position="25"/>
        <end position="716"/>
    </location>
</feature>
<protein>
    <submittedName>
        <fullName evidence="2">Family 2 glycosyl transferase</fullName>
    </submittedName>
</protein>
<dbReference type="Proteomes" id="UP000675379">
    <property type="component" value="Unassembled WGS sequence"/>
</dbReference>
<dbReference type="SUPFAM" id="SSF51445">
    <property type="entry name" value="(Trans)glycosidases"/>
    <property type="match status" value="1"/>
</dbReference>
<keyword evidence="3" id="KW-1185">Reference proteome</keyword>
<reference evidence="2" key="1">
    <citation type="submission" date="2021-04" db="EMBL/GenBank/DDBJ databases">
        <title>Proteiniclasticum sedimins sp. nov., an obligate anaerobic bacterium isolated from anaerobic sludge.</title>
        <authorList>
            <person name="Liu J."/>
        </authorList>
    </citation>
    <scope>NUCLEOTIDE SEQUENCE</scope>
    <source>
        <strain evidence="2">BAD-10</strain>
    </source>
</reference>
<dbReference type="Gene3D" id="3.20.20.80">
    <property type="entry name" value="Glycosidases"/>
    <property type="match status" value="1"/>
</dbReference>
<evidence type="ECO:0000313" key="3">
    <source>
        <dbReference type="Proteomes" id="UP000675379"/>
    </source>
</evidence>
<accession>A0A941CRK1</accession>
<dbReference type="GO" id="GO:0016740">
    <property type="term" value="F:transferase activity"/>
    <property type="evidence" value="ECO:0007669"/>
    <property type="project" value="UniProtKB-KW"/>
</dbReference>